<reference evidence="1" key="1">
    <citation type="submission" date="2019-04" db="EMBL/GenBank/DDBJ databases">
        <title>Microbes associate with the intestines of laboratory mice.</title>
        <authorList>
            <person name="Navarre W."/>
            <person name="Wong E."/>
            <person name="Huang K."/>
            <person name="Tropini C."/>
            <person name="Ng K."/>
            <person name="Yu B."/>
        </authorList>
    </citation>
    <scope>NUCLEOTIDE SEQUENCE</scope>
    <source>
        <strain evidence="1">NM72_1-8</strain>
    </source>
</reference>
<dbReference type="Proteomes" id="UP000307720">
    <property type="component" value="Unassembled WGS sequence"/>
</dbReference>
<organism evidence="1 2">
    <name type="scientific">Hominisplanchenecus murintestinalis</name>
    <dbReference type="NCBI Taxonomy" id="2941517"/>
    <lineage>
        <taxon>Bacteria</taxon>
        <taxon>Bacillati</taxon>
        <taxon>Bacillota</taxon>
        <taxon>Clostridia</taxon>
        <taxon>Lachnospirales</taxon>
        <taxon>Lachnospiraceae</taxon>
        <taxon>Hominisplanchenecus</taxon>
    </lineage>
</organism>
<gene>
    <name evidence="1" type="ORF">E5357_10610</name>
</gene>
<sequence>MQNWIISVMQQYGYWGVALLIAIENIFPPIPSEVILTFGGFMTTYTSLNIWAVILAATAGSLIGAIVLYGVGYLLPPRRLKGILNGRIGKLLHLYPDDVDKAVEWFNHTGISTVFFCRFIPMVRSLISIPAGFARINLTPFLLLTTLGSFLWNTVLVWVGVAARESWDIIVKYLASYSGIAKFILFGAACAAVIIFIKKRALSKNKEQME</sequence>
<proteinExistence type="predicted"/>
<name>A0AC61QYU5_9FIRM</name>
<evidence type="ECO:0000313" key="1">
    <source>
        <dbReference type="EMBL" id="TGX98010.1"/>
    </source>
</evidence>
<dbReference type="EMBL" id="SRZB01000023">
    <property type="protein sequence ID" value="TGX98010.1"/>
    <property type="molecule type" value="Genomic_DNA"/>
</dbReference>
<keyword evidence="2" id="KW-1185">Reference proteome</keyword>
<protein>
    <submittedName>
        <fullName evidence="1">DedA family protein</fullName>
    </submittedName>
</protein>
<comment type="caution">
    <text evidence="1">The sequence shown here is derived from an EMBL/GenBank/DDBJ whole genome shotgun (WGS) entry which is preliminary data.</text>
</comment>
<evidence type="ECO:0000313" key="2">
    <source>
        <dbReference type="Proteomes" id="UP000307720"/>
    </source>
</evidence>
<accession>A0AC61QYU5</accession>